<dbReference type="InterPro" id="IPR036857">
    <property type="entry name" value="Thyroglobulin_1_sf"/>
</dbReference>
<keyword evidence="3" id="KW-0677">Repeat</keyword>
<dbReference type="SUPFAM" id="SSF57610">
    <property type="entry name" value="Thyroglobulin type-1 domain"/>
    <property type="match status" value="1"/>
</dbReference>
<evidence type="ECO:0000256" key="1">
    <source>
        <dbReference type="ARBA" id="ARBA00004613"/>
    </source>
</evidence>
<dbReference type="GO" id="GO:0005615">
    <property type="term" value="C:extracellular space"/>
    <property type="evidence" value="ECO:0007669"/>
    <property type="project" value="TreeGrafter"/>
</dbReference>
<keyword evidence="4 5" id="KW-1015">Disulfide bond</keyword>
<dbReference type="HOGENOM" id="CLU_2815078_0_0_1"/>
<dbReference type="CDD" id="cd00191">
    <property type="entry name" value="TY"/>
    <property type="match status" value="1"/>
</dbReference>
<keyword evidence="2" id="KW-0964">Secreted</keyword>
<dbReference type="SMART" id="SM00211">
    <property type="entry name" value="TY"/>
    <property type="match status" value="1"/>
</dbReference>
<name>N6TS15_DENPD</name>
<organism evidence="6">
    <name type="scientific">Dendroctonus ponderosae</name>
    <name type="common">Mountain pine beetle</name>
    <dbReference type="NCBI Taxonomy" id="77166"/>
    <lineage>
        <taxon>Eukaryota</taxon>
        <taxon>Metazoa</taxon>
        <taxon>Ecdysozoa</taxon>
        <taxon>Arthropoda</taxon>
        <taxon>Hexapoda</taxon>
        <taxon>Insecta</taxon>
        <taxon>Pterygota</taxon>
        <taxon>Neoptera</taxon>
        <taxon>Endopterygota</taxon>
        <taxon>Coleoptera</taxon>
        <taxon>Polyphaga</taxon>
        <taxon>Cucujiformia</taxon>
        <taxon>Curculionidae</taxon>
        <taxon>Scolytinae</taxon>
        <taxon>Dendroctonus</taxon>
    </lineage>
</organism>
<evidence type="ECO:0000313" key="6">
    <source>
        <dbReference type="EMBL" id="ENN72045.1"/>
    </source>
</evidence>
<reference evidence="6" key="1">
    <citation type="journal article" date="2013" name="Genome Biol.">
        <title>Draft genome of the mountain pine beetle, Dendroctonus ponderosae Hopkins, a major forest pest.</title>
        <authorList>
            <person name="Keeling C.I."/>
            <person name="Yuen M.M."/>
            <person name="Liao N.Y."/>
            <person name="Docking T.R."/>
            <person name="Chan S.K."/>
            <person name="Taylor G.A."/>
            <person name="Palmquist D.L."/>
            <person name="Jackman S.D."/>
            <person name="Nguyen A."/>
            <person name="Li M."/>
            <person name="Henderson H."/>
            <person name="Janes J.K."/>
            <person name="Zhao Y."/>
            <person name="Pandoh P."/>
            <person name="Moore R."/>
            <person name="Sperling F.A."/>
            <person name="Huber D.P."/>
            <person name="Birol I."/>
            <person name="Jones S.J."/>
            <person name="Bohlmann J."/>
        </authorList>
    </citation>
    <scope>NUCLEOTIDE SEQUENCE</scope>
</reference>
<dbReference type="AlphaFoldDB" id="N6TS15"/>
<evidence type="ECO:0000256" key="3">
    <source>
        <dbReference type="ARBA" id="ARBA00022737"/>
    </source>
</evidence>
<gene>
    <name evidence="6" type="ORF">YQE_11333</name>
</gene>
<dbReference type="PANTHER" id="PTHR12352:SF3">
    <property type="entry name" value="NIDOGEN-2"/>
    <property type="match status" value="1"/>
</dbReference>
<dbReference type="InterPro" id="IPR000716">
    <property type="entry name" value="Thyroglobulin_1"/>
</dbReference>
<feature type="non-terminal residue" evidence="6">
    <location>
        <position position="1"/>
    </location>
</feature>
<evidence type="ECO:0000256" key="2">
    <source>
        <dbReference type="ARBA" id="ARBA00022525"/>
    </source>
</evidence>
<dbReference type="Pfam" id="PF00086">
    <property type="entry name" value="Thyroglobulin_1"/>
    <property type="match status" value="1"/>
</dbReference>
<comment type="subcellular location">
    <subcellularLocation>
        <location evidence="1">Secreted</location>
    </subcellularLocation>
</comment>
<feature type="disulfide bond" evidence="5">
    <location>
        <begin position="28"/>
        <end position="35"/>
    </location>
</feature>
<dbReference type="Gene3D" id="4.10.800.10">
    <property type="entry name" value="Thyroglobulin type-1"/>
    <property type="match status" value="1"/>
</dbReference>
<dbReference type="PROSITE" id="PS51162">
    <property type="entry name" value="THYROGLOBULIN_1_2"/>
    <property type="match status" value="1"/>
</dbReference>
<dbReference type="OrthoDB" id="406800at2759"/>
<comment type="caution">
    <text evidence="5">Lacks conserved residue(s) required for the propagation of feature annotation.</text>
</comment>
<protein>
    <submittedName>
        <fullName evidence="6">Uncharacterized protein</fullName>
    </submittedName>
</protein>
<evidence type="ECO:0000256" key="5">
    <source>
        <dbReference type="PROSITE-ProRule" id="PRU00500"/>
    </source>
</evidence>
<dbReference type="PANTHER" id="PTHR12352">
    <property type="entry name" value="SECRETED MODULAR CALCIUM-BINDING PROTEIN"/>
    <property type="match status" value="1"/>
</dbReference>
<sequence length="67" mass="7354">MEGTREGMTLALPTPECDPEGNYLATQCETNSHECWCVDNFGTEIPNSSNVCLLAIDVQITQPTARH</sequence>
<evidence type="ECO:0000256" key="4">
    <source>
        <dbReference type="ARBA" id="ARBA00023157"/>
    </source>
</evidence>
<dbReference type="EMBL" id="KB741247">
    <property type="protein sequence ID" value="ENN72045.1"/>
    <property type="molecule type" value="Genomic_DNA"/>
</dbReference>
<dbReference type="InterPro" id="IPR051950">
    <property type="entry name" value="Dev_reg/Prot_inhib"/>
</dbReference>
<accession>N6TS15</accession>
<proteinExistence type="predicted"/>